<dbReference type="KEGG" id="eic:NT01EI_1853"/>
<keyword evidence="1" id="KW-1133">Transmembrane helix</keyword>
<name>C5BGV1_EDWI9</name>
<keyword evidence="1" id="KW-0472">Membrane</keyword>
<feature type="transmembrane region" description="Helical" evidence="1">
    <location>
        <begin position="12"/>
        <end position="31"/>
    </location>
</feature>
<accession>C5BGV1</accession>
<keyword evidence="1" id="KW-0812">Transmembrane</keyword>
<sequence length="46" mass="5391">MLCIITLSGNDIFYLSFLWHVSVQYIFIYHADFGGGKIFYRVLLIC</sequence>
<evidence type="ECO:0000313" key="2">
    <source>
        <dbReference type="EMBL" id="ACR69029.1"/>
    </source>
</evidence>
<proteinExistence type="predicted"/>
<protein>
    <submittedName>
        <fullName evidence="2">Uncharacterized protein</fullName>
    </submittedName>
</protein>
<reference evidence="3" key="1">
    <citation type="submission" date="2009-03" db="EMBL/GenBank/DDBJ databases">
        <title>Complete genome sequence of Edwardsiella ictaluri 93-146.</title>
        <authorList>
            <person name="Williams M.L."/>
            <person name="Gillaspy A.F."/>
            <person name="Dyer D.W."/>
            <person name="Thune R.L."/>
            <person name="Waldbieser G.C."/>
            <person name="Schuster S.C."/>
            <person name="Gipson J."/>
            <person name="Zaitshik J."/>
            <person name="Landry C."/>
            <person name="Lawrence M.L."/>
        </authorList>
    </citation>
    <scope>NUCLEOTIDE SEQUENCE [LARGE SCALE GENOMIC DNA]</scope>
    <source>
        <strain evidence="3">93-146</strain>
    </source>
</reference>
<organism evidence="2 3">
    <name type="scientific">Edwardsiella ictaluri (strain 93-146)</name>
    <dbReference type="NCBI Taxonomy" id="634503"/>
    <lineage>
        <taxon>Bacteria</taxon>
        <taxon>Pseudomonadati</taxon>
        <taxon>Pseudomonadota</taxon>
        <taxon>Gammaproteobacteria</taxon>
        <taxon>Enterobacterales</taxon>
        <taxon>Hafniaceae</taxon>
        <taxon>Edwardsiella</taxon>
    </lineage>
</organism>
<gene>
    <name evidence="2" type="ordered locus">NT01EI_1853</name>
</gene>
<dbReference type="Proteomes" id="UP000001485">
    <property type="component" value="Chromosome"/>
</dbReference>
<evidence type="ECO:0000256" key="1">
    <source>
        <dbReference type="SAM" id="Phobius"/>
    </source>
</evidence>
<dbReference type="AlphaFoldDB" id="C5BGV1"/>
<dbReference type="HOGENOM" id="CLU_3183049_0_0_6"/>
<reference evidence="2 3" key="2">
    <citation type="journal article" date="2012" name="J. Bacteriol.">
        <title>Genome Sequence of Edwardsiella ictaluri 93-146, a Strain Associated with a Natural Channel Catfish Outbreak of Enteric Septicemia of Catfish.</title>
        <authorList>
            <person name="Williams M.L."/>
            <person name="Gillaspy A.F."/>
            <person name="Dyer D.W."/>
            <person name="Thune R.L."/>
            <person name="Waldbieser G.C."/>
            <person name="Schuster S.C."/>
            <person name="Gipson J."/>
            <person name="Zaitshik J."/>
            <person name="Landry C."/>
            <person name="Banes M.M."/>
            <person name="Lawrence M.L."/>
        </authorList>
    </citation>
    <scope>NUCLEOTIDE SEQUENCE [LARGE SCALE GENOMIC DNA]</scope>
    <source>
        <strain evidence="2 3">93-146</strain>
    </source>
</reference>
<dbReference type="EMBL" id="CP001600">
    <property type="protein sequence ID" value="ACR69029.1"/>
    <property type="molecule type" value="Genomic_DNA"/>
</dbReference>
<evidence type="ECO:0000313" key="3">
    <source>
        <dbReference type="Proteomes" id="UP000001485"/>
    </source>
</evidence>